<feature type="binding site" description="axial binding residue" evidence="14">
    <location>
        <position position="32"/>
    </location>
    <ligand>
        <name>heme</name>
        <dbReference type="ChEBI" id="CHEBI:30413"/>
    </ligand>
    <ligandPart>
        <name>Fe</name>
        <dbReference type="ChEBI" id="CHEBI:18248"/>
    </ligandPart>
</feature>
<dbReference type="GO" id="GO:0098552">
    <property type="term" value="C:side of membrane"/>
    <property type="evidence" value="ECO:0007669"/>
    <property type="project" value="UniProtKB-KW"/>
</dbReference>
<keyword evidence="12" id="KW-0449">Lipoprotein</keyword>
<feature type="transmembrane region" description="Helical" evidence="15">
    <location>
        <begin position="272"/>
        <end position="292"/>
    </location>
</feature>
<keyword evidence="9 15" id="KW-1133">Transmembrane helix</keyword>
<evidence type="ECO:0000256" key="7">
    <source>
        <dbReference type="ARBA" id="ARBA00022692"/>
    </source>
</evidence>
<dbReference type="PANTHER" id="PTHR33048">
    <property type="entry name" value="PTH11-LIKE INTEGRAL MEMBRANE PROTEIN (AFU_ORTHOLOGUE AFUA_5G11245)"/>
    <property type="match status" value="1"/>
</dbReference>
<reference evidence="17" key="1">
    <citation type="journal article" date="2021" name="Nat. Commun.">
        <title>Genetic determinants of endophytism in the Arabidopsis root mycobiome.</title>
        <authorList>
            <person name="Mesny F."/>
            <person name="Miyauchi S."/>
            <person name="Thiergart T."/>
            <person name="Pickel B."/>
            <person name="Atanasova L."/>
            <person name="Karlsson M."/>
            <person name="Huettel B."/>
            <person name="Barry K.W."/>
            <person name="Haridas S."/>
            <person name="Chen C."/>
            <person name="Bauer D."/>
            <person name="Andreopoulos W."/>
            <person name="Pangilinan J."/>
            <person name="LaButti K."/>
            <person name="Riley R."/>
            <person name="Lipzen A."/>
            <person name="Clum A."/>
            <person name="Drula E."/>
            <person name="Henrissat B."/>
            <person name="Kohler A."/>
            <person name="Grigoriev I.V."/>
            <person name="Martin F.M."/>
            <person name="Hacquard S."/>
        </authorList>
    </citation>
    <scope>NUCLEOTIDE SEQUENCE</scope>
    <source>
        <strain evidence="17">MPI-CAGE-CH-0235</strain>
    </source>
</reference>
<dbReference type="EMBL" id="JAGPNK010000037">
    <property type="protein sequence ID" value="KAH7303202.1"/>
    <property type="molecule type" value="Genomic_DNA"/>
</dbReference>
<dbReference type="GO" id="GO:0046872">
    <property type="term" value="F:metal ion binding"/>
    <property type="evidence" value="ECO:0007669"/>
    <property type="project" value="UniProtKB-UniRule"/>
</dbReference>
<feature type="transmembrane region" description="Helical" evidence="15">
    <location>
        <begin position="190"/>
        <end position="212"/>
    </location>
</feature>
<dbReference type="Pfam" id="PF05730">
    <property type="entry name" value="CFEM"/>
    <property type="match status" value="1"/>
</dbReference>
<keyword evidence="10 15" id="KW-0472">Membrane</keyword>
<dbReference type="InterPro" id="IPR008427">
    <property type="entry name" value="Extracellular_membr_CFEM_dom"/>
</dbReference>
<comment type="caution">
    <text evidence="17">The sequence shown here is derived from an EMBL/GenBank/DDBJ whole genome shotgun (WGS) entry which is preliminary data.</text>
</comment>
<evidence type="ECO:0000256" key="6">
    <source>
        <dbReference type="ARBA" id="ARBA00022622"/>
    </source>
</evidence>
<dbReference type="AlphaFoldDB" id="A0A8K0WKC0"/>
<feature type="disulfide bond" evidence="14">
    <location>
        <begin position="37"/>
        <end position="70"/>
    </location>
</feature>
<evidence type="ECO:0000256" key="10">
    <source>
        <dbReference type="ARBA" id="ARBA00023136"/>
    </source>
</evidence>
<evidence type="ECO:0000313" key="17">
    <source>
        <dbReference type="EMBL" id="KAH7303202.1"/>
    </source>
</evidence>
<feature type="domain" description="CFEM" evidence="16">
    <location>
        <begin position="1"/>
        <end position="97"/>
    </location>
</feature>
<keyword evidence="6" id="KW-0325">Glycoprotein</keyword>
<name>A0A8K0WKC0_9HYPO</name>
<keyword evidence="18" id="KW-1185">Reference proteome</keyword>
<evidence type="ECO:0000256" key="2">
    <source>
        <dbReference type="ARBA" id="ARBA00004589"/>
    </source>
</evidence>
<feature type="transmembrane region" description="Helical" evidence="15">
    <location>
        <begin position="312"/>
        <end position="335"/>
    </location>
</feature>
<feature type="disulfide bond" evidence="14">
    <location>
        <begin position="18"/>
        <end position="49"/>
    </location>
</feature>
<comment type="subcellular location">
    <subcellularLocation>
        <location evidence="2">Membrane</location>
        <topology evidence="2">Lipid-anchor</topology>
        <topology evidence="2">GPI-anchor</topology>
    </subcellularLocation>
    <subcellularLocation>
        <location evidence="1">Membrane</location>
        <topology evidence="1">Multi-pass membrane protein</topology>
    </subcellularLocation>
    <subcellularLocation>
        <location evidence="3">Secreted</location>
    </subcellularLocation>
</comment>
<evidence type="ECO:0000256" key="15">
    <source>
        <dbReference type="SAM" id="Phobius"/>
    </source>
</evidence>
<dbReference type="InterPro" id="IPR052337">
    <property type="entry name" value="SAT4-like"/>
</dbReference>
<evidence type="ECO:0000256" key="13">
    <source>
        <dbReference type="ARBA" id="ARBA00038359"/>
    </source>
</evidence>
<keyword evidence="14" id="KW-0408">Iron</keyword>
<evidence type="ECO:0000256" key="11">
    <source>
        <dbReference type="ARBA" id="ARBA00023157"/>
    </source>
</evidence>
<feature type="transmembrane region" description="Helical" evidence="15">
    <location>
        <begin position="161"/>
        <end position="183"/>
    </location>
</feature>
<organism evidence="17 18">
    <name type="scientific">Stachybotrys elegans</name>
    <dbReference type="NCBI Taxonomy" id="80388"/>
    <lineage>
        <taxon>Eukaryota</taxon>
        <taxon>Fungi</taxon>
        <taxon>Dikarya</taxon>
        <taxon>Ascomycota</taxon>
        <taxon>Pezizomycotina</taxon>
        <taxon>Sordariomycetes</taxon>
        <taxon>Hypocreomycetidae</taxon>
        <taxon>Hypocreales</taxon>
        <taxon>Stachybotryaceae</taxon>
        <taxon>Stachybotrys</taxon>
    </lineage>
</organism>
<keyword evidence="8" id="KW-0732">Signal</keyword>
<evidence type="ECO:0000259" key="16">
    <source>
        <dbReference type="PROSITE" id="PS52012"/>
    </source>
</evidence>
<keyword evidence="14" id="KW-0479">Metal-binding</keyword>
<evidence type="ECO:0000256" key="9">
    <source>
        <dbReference type="ARBA" id="ARBA00022989"/>
    </source>
</evidence>
<gene>
    <name evidence="17" type="ORF">B0I35DRAFT_455297</name>
</gene>
<proteinExistence type="inferred from homology"/>
<comment type="similarity">
    <text evidence="4">Belongs to the RBT5 family.</text>
</comment>
<sequence>MSSNMDLLTHLPESALSCVIDAVTQSTCQVTDFLCICQNVELNAQAASCIQANCTIREGLTAMNVTNTMCGVESTQDRSYEAALIAFMVLACLAVVLRIAVRILRSVNFWWDDACNLIALVRITIHCPDFPTLGSTDFPTDMLLRHQGMGYDIWAHYYVNFIMYATSRLFIRLSIVLFFLRIFGLTSARALLIFTVFLITCSSLSFIFSLIFQCTPVNYFWLRWDGESRGSCIDLGAFMRVTAILAICVDFWQLLVAIPFVVRLKISLKKKLLVVVMFTVGIIVIIISIIRYPTIEDFTQSHNLTRDIIPVGFWSAIELDVGVICACLPSLQVLLKSCSHKTKSTSSGPYLEMSPVMQRSKGHSRTKPENQFLESKIQKTTEIYQERLDSSEVHLQQTFS</sequence>
<evidence type="ECO:0000256" key="4">
    <source>
        <dbReference type="ARBA" id="ARBA00010031"/>
    </source>
</evidence>
<dbReference type="OrthoDB" id="2496787at2759"/>
<evidence type="ECO:0000256" key="12">
    <source>
        <dbReference type="ARBA" id="ARBA00023288"/>
    </source>
</evidence>
<keyword evidence="5" id="KW-0964">Secreted</keyword>
<keyword evidence="7 15" id="KW-0812">Transmembrane</keyword>
<feature type="transmembrane region" description="Helical" evidence="15">
    <location>
        <begin position="82"/>
        <end position="101"/>
    </location>
</feature>
<dbReference type="PANTHER" id="PTHR33048:SF143">
    <property type="entry name" value="EXTRACELLULAR MEMBRANE PROTEIN CFEM DOMAIN-CONTAINING PROTEIN-RELATED"/>
    <property type="match status" value="1"/>
</dbReference>
<accession>A0A8K0WKC0</accession>
<dbReference type="Pfam" id="PF20684">
    <property type="entry name" value="Fung_rhodopsin"/>
    <property type="match status" value="1"/>
</dbReference>
<feature type="disulfide bond" evidence="14">
    <location>
        <begin position="28"/>
        <end position="35"/>
    </location>
</feature>
<protein>
    <recommendedName>
        <fullName evidence="16">CFEM domain-containing protein</fullName>
    </recommendedName>
</protein>
<dbReference type="Proteomes" id="UP000813444">
    <property type="component" value="Unassembled WGS sequence"/>
</dbReference>
<feature type="transmembrane region" description="Helical" evidence="15">
    <location>
        <begin position="237"/>
        <end position="260"/>
    </location>
</feature>
<evidence type="ECO:0000256" key="5">
    <source>
        <dbReference type="ARBA" id="ARBA00022525"/>
    </source>
</evidence>
<dbReference type="SMART" id="SM00747">
    <property type="entry name" value="CFEM"/>
    <property type="match status" value="1"/>
</dbReference>
<evidence type="ECO:0000256" key="14">
    <source>
        <dbReference type="PROSITE-ProRule" id="PRU01356"/>
    </source>
</evidence>
<dbReference type="PROSITE" id="PS52012">
    <property type="entry name" value="CFEM"/>
    <property type="match status" value="1"/>
</dbReference>
<comment type="similarity">
    <text evidence="13">Belongs to the SAT4 family.</text>
</comment>
<evidence type="ECO:0000256" key="1">
    <source>
        <dbReference type="ARBA" id="ARBA00004141"/>
    </source>
</evidence>
<comment type="caution">
    <text evidence="14">Lacks conserved residue(s) required for the propagation of feature annotation.</text>
</comment>
<evidence type="ECO:0000256" key="8">
    <source>
        <dbReference type="ARBA" id="ARBA00022729"/>
    </source>
</evidence>
<dbReference type="GO" id="GO:0005576">
    <property type="term" value="C:extracellular region"/>
    <property type="evidence" value="ECO:0007669"/>
    <property type="project" value="UniProtKB-SubCell"/>
</dbReference>
<dbReference type="InterPro" id="IPR049326">
    <property type="entry name" value="Rhodopsin_dom_fungi"/>
</dbReference>
<keyword evidence="6" id="KW-0336">GPI-anchor</keyword>
<evidence type="ECO:0000313" key="18">
    <source>
        <dbReference type="Proteomes" id="UP000813444"/>
    </source>
</evidence>
<keyword evidence="14" id="KW-0349">Heme</keyword>
<evidence type="ECO:0000256" key="3">
    <source>
        <dbReference type="ARBA" id="ARBA00004613"/>
    </source>
</evidence>
<keyword evidence="11 14" id="KW-1015">Disulfide bond</keyword>